<dbReference type="PANTHER" id="PTHR42110:SF1">
    <property type="entry name" value="L-ASPARAGINASE, PUTATIVE (AFU_ORTHOLOGUE AFUA_3G11890)-RELATED"/>
    <property type="match status" value="1"/>
</dbReference>
<organism evidence="1 2">
    <name type="scientific">Saccharopolyspora gregorii</name>
    <dbReference type="NCBI Taxonomy" id="33914"/>
    <lineage>
        <taxon>Bacteria</taxon>
        <taxon>Bacillati</taxon>
        <taxon>Actinomycetota</taxon>
        <taxon>Actinomycetes</taxon>
        <taxon>Pseudonocardiales</taxon>
        <taxon>Pseudonocardiaceae</taxon>
        <taxon>Saccharopolyspora</taxon>
    </lineage>
</organism>
<dbReference type="Pfam" id="PF06089">
    <property type="entry name" value="Asparaginase_II"/>
    <property type="match status" value="1"/>
</dbReference>
<name>A0ABP6S0K1_9PSEU</name>
<dbReference type="Proteomes" id="UP001500483">
    <property type="component" value="Unassembled WGS sequence"/>
</dbReference>
<keyword evidence="2" id="KW-1185">Reference proteome</keyword>
<protein>
    <submittedName>
        <fullName evidence="1">Asparaginase</fullName>
    </submittedName>
</protein>
<reference evidence="2" key="1">
    <citation type="journal article" date="2019" name="Int. J. Syst. Evol. Microbiol.">
        <title>The Global Catalogue of Microorganisms (GCM) 10K type strain sequencing project: providing services to taxonomists for standard genome sequencing and annotation.</title>
        <authorList>
            <consortium name="The Broad Institute Genomics Platform"/>
            <consortium name="The Broad Institute Genome Sequencing Center for Infectious Disease"/>
            <person name="Wu L."/>
            <person name="Ma J."/>
        </authorList>
    </citation>
    <scope>NUCLEOTIDE SEQUENCE [LARGE SCALE GENOMIC DNA]</scope>
    <source>
        <strain evidence="2">JCM 9687</strain>
    </source>
</reference>
<dbReference type="PANTHER" id="PTHR42110">
    <property type="entry name" value="L-ASPARAGINASE, PUTATIVE (AFU_ORTHOLOGUE AFUA_3G11890)-RELATED"/>
    <property type="match status" value="1"/>
</dbReference>
<comment type="caution">
    <text evidence="1">The sequence shown here is derived from an EMBL/GenBank/DDBJ whole genome shotgun (WGS) entry which is preliminary data.</text>
</comment>
<evidence type="ECO:0000313" key="1">
    <source>
        <dbReference type="EMBL" id="GAA3364808.1"/>
    </source>
</evidence>
<dbReference type="RefSeq" id="WP_258344104.1">
    <property type="nucleotide sequence ID" value="NZ_BAAAYK010000038.1"/>
</dbReference>
<proteinExistence type="predicted"/>
<evidence type="ECO:0000313" key="2">
    <source>
        <dbReference type="Proteomes" id="UP001500483"/>
    </source>
</evidence>
<gene>
    <name evidence="1" type="ORF">GCM10020366_62200</name>
</gene>
<sequence>MTAPAPLVELVRGGLREGVHFGSVVLLDADGTVLRSAGDVRSPMFPRSTVKPAQALAMLRAGLDLPDDADLALGASSHDGEPGHVERALALLRRHGLDEDALRCPPDLPGHGPTREHRLADGIGPSRLAMNCSGKHAAMLATCVQRGWPVESYLDPAHPLQRGVREVISELSGDPIDLTTVDGCGAPLFAISLLGLARVFRGVVTAGGDAGRVADAMRAHPWLVAGTDRDDTALMTAVPGLLSKIGAEGVLALALPDGRAAAVKISDGASRARGPVAVAVLRAFGVRVAGDELDRIAEQPVLGGGEQVGVLRAIAGAVG</sequence>
<dbReference type="InterPro" id="IPR010349">
    <property type="entry name" value="Asparaginase_II"/>
</dbReference>
<accession>A0ABP6S0K1</accession>
<dbReference type="EMBL" id="BAAAYK010000038">
    <property type="protein sequence ID" value="GAA3364808.1"/>
    <property type="molecule type" value="Genomic_DNA"/>
</dbReference>